<sequence length="91" mass="9830">MTAIQTIAARASTLSAAGYFDHDSNEVVPSPCVSVCRMSADGSLCEGCFRTINEIRHWSVADDATRRAIWVRLLGRAGAPVPESLHTTEQP</sequence>
<dbReference type="AlphaFoldDB" id="A0A2S0N0H1"/>
<evidence type="ECO:0000313" key="2">
    <source>
        <dbReference type="Proteomes" id="UP000239326"/>
    </source>
</evidence>
<organism evidence="1 2">
    <name type="scientific">Simplicispira suum</name>
    <dbReference type="NCBI Taxonomy" id="2109915"/>
    <lineage>
        <taxon>Bacteria</taxon>
        <taxon>Pseudomonadati</taxon>
        <taxon>Pseudomonadota</taxon>
        <taxon>Betaproteobacteria</taxon>
        <taxon>Burkholderiales</taxon>
        <taxon>Comamonadaceae</taxon>
        <taxon>Simplicispira</taxon>
    </lineage>
</organism>
<keyword evidence="2" id="KW-1185">Reference proteome</keyword>
<dbReference type="KEGG" id="simp:C6571_10415"/>
<dbReference type="RefSeq" id="WP_106446617.1">
    <property type="nucleotide sequence ID" value="NZ_CP027669.1"/>
</dbReference>
<accession>A0A2S0N0H1</accession>
<gene>
    <name evidence="1" type="ORF">C6571_10415</name>
</gene>
<dbReference type="Pfam" id="PF06945">
    <property type="entry name" value="DUF1289"/>
    <property type="match status" value="1"/>
</dbReference>
<dbReference type="PANTHER" id="PTHR35175">
    <property type="entry name" value="DUF1289 DOMAIN-CONTAINING PROTEIN"/>
    <property type="match status" value="1"/>
</dbReference>
<dbReference type="Proteomes" id="UP000239326">
    <property type="component" value="Chromosome"/>
</dbReference>
<dbReference type="OrthoDB" id="8911262at2"/>
<evidence type="ECO:0000313" key="1">
    <source>
        <dbReference type="EMBL" id="AVO41640.1"/>
    </source>
</evidence>
<name>A0A2S0N0H1_9BURK</name>
<reference evidence="1 2" key="1">
    <citation type="submission" date="2018-03" db="EMBL/GenBank/DDBJ databases">
        <title>Genome sequencing of Simplicispira sp.</title>
        <authorList>
            <person name="Kim S.-J."/>
            <person name="Heo J."/>
            <person name="Kwon S.-W."/>
        </authorList>
    </citation>
    <scope>NUCLEOTIDE SEQUENCE [LARGE SCALE GENOMIC DNA]</scope>
    <source>
        <strain evidence="1 2">SC1-8</strain>
    </source>
</reference>
<dbReference type="InterPro" id="IPR010710">
    <property type="entry name" value="DUF1289"/>
</dbReference>
<dbReference type="EMBL" id="CP027669">
    <property type="protein sequence ID" value="AVO41640.1"/>
    <property type="molecule type" value="Genomic_DNA"/>
</dbReference>
<dbReference type="PANTHER" id="PTHR35175:SF2">
    <property type="entry name" value="DUF1289 DOMAIN-CONTAINING PROTEIN"/>
    <property type="match status" value="1"/>
</dbReference>
<proteinExistence type="predicted"/>
<protein>
    <submittedName>
        <fullName evidence="1">DUF1289 domain-containing protein</fullName>
    </submittedName>
</protein>